<keyword evidence="5" id="KW-0963">Cytoplasm</keyword>
<feature type="coiled-coil region" evidence="18">
    <location>
        <begin position="379"/>
        <end position="498"/>
    </location>
</feature>
<dbReference type="RefSeq" id="XP_034236758.1">
    <property type="nucleotide sequence ID" value="XM_034380867.1"/>
</dbReference>
<evidence type="ECO:0000256" key="10">
    <source>
        <dbReference type="ARBA" id="ARBA00022741"/>
    </source>
</evidence>
<keyword evidence="7 16" id="KW-0853">WD repeat</keyword>
<dbReference type="InterPro" id="IPR036961">
    <property type="entry name" value="Kinesin_motor_dom_sf"/>
</dbReference>
<proteinExistence type="inferred from homology"/>
<keyword evidence="21" id="KW-1185">Reference proteome</keyword>
<dbReference type="FunFam" id="3.40.850.10:FF:000011">
    <property type="entry name" value="Kinesin family member 21A"/>
    <property type="match status" value="1"/>
</dbReference>
<dbReference type="InterPro" id="IPR056532">
    <property type="entry name" value="KIF21A/B_hel_2"/>
</dbReference>
<keyword evidence="11 17" id="KW-0067">ATP-binding</keyword>
<evidence type="ECO:0000256" key="12">
    <source>
        <dbReference type="ARBA" id="ARBA00023054"/>
    </source>
</evidence>
<feature type="coiled-coil region" evidence="18">
    <location>
        <begin position="600"/>
        <end position="783"/>
    </location>
</feature>
<evidence type="ECO:0000313" key="24">
    <source>
        <dbReference type="RefSeq" id="XP_034236759.1"/>
    </source>
</evidence>
<dbReference type="SUPFAM" id="SSF50978">
    <property type="entry name" value="WD40 repeat-like"/>
    <property type="match status" value="1"/>
</dbReference>
<dbReference type="CTD" id="34422"/>
<dbReference type="InterPro" id="IPR027417">
    <property type="entry name" value="P-loop_NTPase"/>
</dbReference>
<evidence type="ECO:0000313" key="22">
    <source>
        <dbReference type="RefSeq" id="XP_034236757.1"/>
    </source>
</evidence>
<sequence>MADEESSVRVAVRVRPQIAREVIDACRVCTAVTPGEPQVTLGSDKAFTYDYVFDMGLDQGTVYDTCVRDLVESSLDGYNATVLAYGQTGSGKTYTMGTGFDVELNQDEVGIIPRAIHHLFNGITDRTASARENGVPAPEFKVVCQFLELYNEEIIDLFNPSEHFCNKNKKAIKIHEYPEGGIYLLGVTTKAVQSPDEALQCLRLGALSRTTASTQMNSQSSRSHAIFTIYIKQERVVKIEGNEDFVNGSTETTNECEMLTAKFHFVDLAGSERLKRTGATGERAKEGISINCGLLSLGNVISALGDRSKRALHVPYRDSKLTRLLQDSLGGNSRTVMIACVSPSDRDFMETLNTLKYANRARNIRNKVILNQDKSSRTIAILRGEIQRLELELLEYKQGKRVVGEDGVETVNDMYHENTMLQSEINNLRTRVKAMQETIDTLTQKNTLLLAEKATGTWINSGSDSDITDMIKHYLKEIEELRVKLLESEATCKQLRKQSQIRASLSPRAAMTGHFDQTFGFESDTNGLIQEAKRDIRRDLEILSTKGRPPGPKGQDIGKDVNEAPLVEAPEFESDEDGNDDSDSDTDSEEKASTQIKVELADLTSEIDIKQRLIEELELSQRRLNSMKQHYEEKLAQLQTRIRATQEERDKVLASIVGGHNNQQNDKAKKVRDEYERKLQNMQKEVARLQSAKKEHDRLARSQSQYENQLKGLRNDLADMKRTKVKLLNQMREETQRHKNTEARRNREIAQLKKESRRHENQIRSLEAEKRQKEVVLKRKQEEVTMLRKLAKPGLSNKAAGRVGERHSKKNIFSPKIAKQKWQSVEKNINKVALNKRTVAAMERDMERLLNEREMLSKTLDMKLRKRDSARLMKQDPSVLKELEDELDDLQANIDYVQDNITEAQHSIMQLEESKDTYDTFDVTSLTMNMTDLEEAGYLIEKLYNMTVNQSYLAAQRELSVKELEARLNELEQSNHLQEQLLQHMCRNNELEILSSKLTASGSTNGSGGAAGGSSSSSGASTRSSSPVDNLNGNAKDKSSQSNVGPKIRRRTALPEELLYPTPLGHSVSTSSVGSSSVASSMTTSMTASMTSSVGLPTGLRDTNPPPSDSLMPPPSSKSIQRVPSAPGSLRNMGMNLKPALTEVKASPVMSRKTYDRQDSTSPRINRRTIVLGPGNLIGKPGSMEQDLDKSPPNSPPTFRRLNSRDRDRDVNVFSRLTSSTMQSSDHPDHGTITPFQGRVSMRAPLVCTHVAEGHKSAVLSVDATDDLMFSSSKDLTVKVWDLHSGRETLTLTGHPKNVVAVKYDVNKKLIFSVSSAYIKVWDMRASACIKTLSSSGQSTNGSLSFTNTVRALQIPPGECMINDIALNHNGEILYSAAGDRVGVWDLRKFMELAKLNGGHQAAVSCLAVGRVSPNEDVVITGSRDHYIKVFEVVDQNEGILTPRVRLDPPHYDGVQSLAMSGGILFSGSRDSCIKKWDLSKPELIQSMNNAHKDWVLGLSFIPGGPLLLSGCRGGTLKLWNADMCTLLGELKAHSHAINSVTTNTSQIFTASSSGKVKMWRLAQNYAMTMSTGHVFELSL</sequence>
<dbReference type="InterPro" id="IPR036322">
    <property type="entry name" value="WD40_repeat_dom_sf"/>
</dbReference>
<evidence type="ECO:0000256" key="17">
    <source>
        <dbReference type="PROSITE-ProRule" id="PRU00283"/>
    </source>
</evidence>
<dbReference type="KEGG" id="tpal:117642573"/>
<dbReference type="InterPro" id="IPR015943">
    <property type="entry name" value="WD40/YVTN_repeat-like_dom_sf"/>
</dbReference>
<accession>A0A6P8ZKA4</accession>
<dbReference type="PANTHER" id="PTHR47969">
    <property type="entry name" value="CHROMOSOME-ASSOCIATED KINESIN KIF4A-RELATED"/>
    <property type="match status" value="1"/>
</dbReference>
<feature type="compositionally biased region" description="Low complexity" evidence="19">
    <location>
        <begin position="1013"/>
        <end position="1026"/>
    </location>
</feature>
<feature type="region of interest" description="Disordered" evidence="19">
    <location>
        <begin position="1001"/>
        <end position="1134"/>
    </location>
</feature>
<dbReference type="Pfam" id="PF25764">
    <property type="entry name" value="KIF21A_4th"/>
    <property type="match status" value="1"/>
</dbReference>
<dbReference type="Proteomes" id="UP000515158">
    <property type="component" value="Unplaced"/>
</dbReference>
<reference evidence="22 23" key="1">
    <citation type="submission" date="2025-04" db="UniProtKB">
        <authorList>
            <consortium name="RefSeq"/>
        </authorList>
    </citation>
    <scope>IDENTIFICATION</scope>
    <source>
        <tissue evidence="22 23">Total insect</tissue>
    </source>
</reference>
<dbReference type="GO" id="GO:0008017">
    <property type="term" value="F:microtubule binding"/>
    <property type="evidence" value="ECO:0007669"/>
    <property type="project" value="InterPro"/>
</dbReference>
<evidence type="ECO:0000313" key="21">
    <source>
        <dbReference type="Proteomes" id="UP000515158"/>
    </source>
</evidence>
<feature type="region of interest" description="Disordered" evidence="19">
    <location>
        <begin position="569"/>
        <end position="593"/>
    </location>
</feature>
<evidence type="ECO:0000256" key="6">
    <source>
        <dbReference type="ARBA" id="ARBA00022553"/>
    </source>
</evidence>
<feature type="compositionally biased region" description="Pro residues" evidence="19">
    <location>
        <begin position="1104"/>
        <end position="1116"/>
    </location>
</feature>
<dbReference type="PROSITE" id="PS50294">
    <property type="entry name" value="WD_REPEATS_REGION"/>
    <property type="match status" value="2"/>
</dbReference>
<feature type="compositionally biased region" description="Low complexity" evidence="19">
    <location>
        <begin position="1067"/>
        <end position="1095"/>
    </location>
</feature>
<feature type="repeat" description="WD" evidence="16">
    <location>
        <begin position="1448"/>
        <end position="1487"/>
    </location>
</feature>
<evidence type="ECO:0000259" key="20">
    <source>
        <dbReference type="PROSITE" id="PS50067"/>
    </source>
</evidence>
<keyword evidence="14" id="KW-0206">Cytoskeleton</keyword>
<dbReference type="Pfam" id="PF23203">
    <property type="entry name" value="KIF21A"/>
    <property type="match status" value="1"/>
</dbReference>
<keyword evidence="8" id="KW-0493">Microtubule</keyword>
<evidence type="ECO:0000256" key="5">
    <source>
        <dbReference type="ARBA" id="ARBA00022490"/>
    </source>
</evidence>
<dbReference type="PROSITE" id="PS00411">
    <property type="entry name" value="KINESIN_MOTOR_1"/>
    <property type="match status" value="1"/>
</dbReference>
<evidence type="ECO:0000256" key="8">
    <source>
        <dbReference type="ARBA" id="ARBA00022701"/>
    </source>
</evidence>
<dbReference type="SUPFAM" id="SSF52540">
    <property type="entry name" value="P-loop containing nucleoside triphosphate hydrolases"/>
    <property type="match status" value="1"/>
</dbReference>
<keyword evidence="9" id="KW-0677">Repeat</keyword>
<dbReference type="RefSeq" id="XP_034236757.1">
    <property type="nucleotide sequence ID" value="XM_034380866.1"/>
</dbReference>
<evidence type="ECO:0000256" key="18">
    <source>
        <dbReference type="SAM" id="Coils"/>
    </source>
</evidence>
<dbReference type="InterPro" id="IPR001680">
    <property type="entry name" value="WD40_rpt"/>
</dbReference>
<dbReference type="PANTHER" id="PTHR47969:SF28">
    <property type="entry name" value="KINESIN-LIKE PROTEIN KIF21B"/>
    <property type="match status" value="1"/>
</dbReference>
<evidence type="ECO:0000256" key="3">
    <source>
        <dbReference type="ARBA" id="ARBA00004489"/>
    </source>
</evidence>
<dbReference type="InterPro" id="IPR027640">
    <property type="entry name" value="Kinesin-like_fam"/>
</dbReference>
<dbReference type="PROSITE" id="PS00678">
    <property type="entry name" value="WD_REPEATS_1"/>
    <property type="match status" value="1"/>
</dbReference>
<dbReference type="OrthoDB" id="3176171at2759"/>
<comment type="similarity">
    <text evidence="17">Belongs to the TRAFAC class myosin-kinesin ATPase superfamily. Kinesin family.</text>
</comment>
<dbReference type="GO" id="GO:0003777">
    <property type="term" value="F:microtubule motor activity"/>
    <property type="evidence" value="ECO:0007669"/>
    <property type="project" value="InterPro"/>
</dbReference>
<feature type="compositionally biased region" description="Acidic residues" evidence="19">
    <location>
        <begin position="570"/>
        <end position="588"/>
    </location>
</feature>
<evidence type="ECO:0000256" key="15">
    <source>
        <dbReference type="ARBA" id="ARBA00023273"/>
    </source>
</evidence>
<dbReference type="SMART" id="SM00129">
    <property type="entry name" value="KISc"/>
    <property type="match status" value="1"/>
</dbReference>
<comment type="subcellular location">
    <subcellularLocation>
        <location evidence="3">Cell projection</location>
        <location evidence="3">Axon</location>
    </subcellularLocation>
    <subcellularLocation>
        <location evidence="2">Cell projection</location>
        <location evidence="2">Dendrite</location>
    </subcellularLocation>
    <subcellularLocation>
        <location evidence="4">Cell projection</location>
        <location evidence="4">Growth cone</location>
    </subcellularLocation>
    <subcellularLocation>
        <location evidence="1">Cytoplasm</location>
        <location evidence="1">Cytoskeleton</location>
    </subcellularLocation>
</comment>
<dbReference type="PROSITE" id="PS50067">
    <property type="entry name" value="KINESIN_MOTOR_2"/>
    <property type="match status" value="1"/>
</dbReference>
<feature type="repeat" description="WD" evidence="16">
    <location>
        <begin position="1531"/>
        <end position="1570"/>
    </location>
</feature>
<dbReference type="Gene3D" id="2.130.10.10">
    <property type="entry name" value="YVTN repeat-like/Quinoprotein amine dehydrogenase"/>
    <property type="match status" value="3"/>
</dbReference>
<protein>
    <submittedName>
        <fullName evidence="22 23">Kinesin-like protein KIF21A isoform X1</fullName>
    </submittedName>
</protein>
<keyword evidence="12 18" id="KW-0175">Coiled coil</keyword>
<dbReference type="Pfam" id="PF00400">
    <property type="entry name" value="WD40"/>
    <property type="match status" value="5"/>
</dbReference>
<dbReference type="GO" id="GO:0005524">
    <property type="term" value="F:ATP binding"/>
    <property type="evidence" value="ECO:0007669"/>
    <property type="project" value="UniProtKB-UniRule"/>
</dbReference>
<dbReference type="GO" id="GO:0030425">
    <property type="term" value="C:dendrite"/>
    <property type="evidence" value="ECO:0007669"/>
    <property type="project" value="UniProtKB-SubCell"/>
</dbReference>
<dbReference type="GO" id="GO:0007052">
    <property type="term" value="P:mitotic spindle organization"/>
    <property type="evidence" value="ECO:0007669"/>
    <property type="project" value="TreeGrafter"/>
</dbReference>
<dbReference type="Pfam" id="PF23204">
    <property type="entry name" value="KIF21A_2nd"/>
    <property type="match status" value="1"/>
</dbReference>
<evidence type="ECO:0000256" key="7">
    <source>
        <dbReference type="ARBA" id="ARBA00022574"/>
    </source>
</evidence>
<evidence type="ECO:0000256" key="1">
    <source>
        <dbReference type="ARBA" id="ARBA00004245"/>
    </source>
</evidence>
<name>A0A6P8ZKA4_THRPL</name>
<keyword evidence="15" id="KW-0966">Cell projection</keyword>
<dbReference type="GO" id="GO:0005875">
    <property type="term" value="C:microtubule associated complex"/>
    <property type="evidence" value="ECO:0007669"/>
    <property type="project" value="TreeGrafter"/>
</dbReference>
<dbReference type="InterPro" id="IPR056533">
    <property type="entry name" value="KIF21A/B_hel_1"/>
</dbReference>
<evidence type="ECO:0000256" key="14">
    <source>
        <dbReference type="ARBA" id="ARBA00023212"/>
    </source>
</evidence>
<organism evidence="24">
    <name type="scientific">Thrips palmi</name>
    <name type="common">Melon thrips</name>
    <dbReference type="NCBI Taxonomy" id="161013"/>
    <lineage>
        <taxon>Eukaryota</taxon>
        <taxon>Metazoa</taxon>
        <taxon>Ecdysozoa</taxon>
        <taxon>Arthropoda</taxon>
        <taxon>Hexapoda</taxon>
        <taxon>Insecta</taxon>
        <taxon>Pterygota</taxon>
        <taxon>Neoptera</taxon>
        <taxon>Paraneoptera</taxon>
        <taxon>Thysanoptera</taxon>
        <taxon>Terebrantia</taxon>
        <taxon>Thripoidea</taxon>
        <taxon>Thripidae</taxon>
        <taxon>Thrips</taxon>
    </lineage>
</organism>
<dbReference type="RefSeq" id="XP_034236759.1">
    <property type="nucleotide sequence ID" value="XM_034380868.1"/>
</dbReference>
<keyword evidence="13 17" id="KW-0505">Motor protein</keyword>
<feature type="coiled-coil region" evidence="18">
    <location>
        <begin position="832"/>
        <end position="907"/>
    </location>
</feature>
<dbReference type="Gene3D" id="3.40.850.10">
    <property type="entry name" value="Kinesin motor domain"/>
    <property type="match status" value="1"/>
</dbReference>
<evidence type="ECO:0000313" key="25">
    <source>
        <dbReference type="RefSeq" id="XP_034236760.1"/>
    </source>
</evidence>
<keyword evidence="6" id="KW-0597">Phosphoprotein</keyword>
<evidence type="ECO:0000256" key="9">
    <source>
        <dbReference type="ARBA" id="ARBA00022737"/>
    </source>
</evidence>
<dbReference type="CDD" id="cd01372">
    <property type="entry name" value="KISc_KIF4"/>
    <property type="match status" value="1"/>
</dbReference>
<dbReference type="SMART" id="SM00320">
    <property type="entry name" value="WD40"/>
    <property type="match status" value="7"/>
</dbReference>
<dbReference type="Pfam" id="PF00225">
    <property type="entry name" value="Kinesin"/>
    <property type="match status" value="1"/>
</dbReference>
<evidence type="ECO:0000313" key="23">
    <source>
        <dbReference type="RefSeq" id="XP_034236758.1"/>
    </source>
</evidence>
<dbReference type="GO" id="GO:0007018">
    <property type="term" value="P:microtubule-based movement"/>
    <property type="evidence" value="ECO:0007669"/>
    <property type="project" value="InterPro"/>
</dbReference>
<feature type="binding site" evidence="17">
    <location>
        <begin position="86"/>
        <end position="93"/>
    </location>
    <ligand>
        <name>ATP</name>
        <dbReference type="ChEBI" id="CHEBI:30616"/>
    </ligand>
</feature>
<feature type="domain" description="Kinesin motor" evidence="20">
    <location>
        <begin position="7"/>
        <end position="364"/>
    </location>
</feature>
<dbReference type="InterPro" id="IPR019821">
    <property type="entry name" value="Kinesin_motor_CS"/>
</dbReference>
<dbReference type="CDD" id="cd22248">
    <property type="entry name" value="Rcc_KIF21"/>
    <property type="match status" value="1"/>
</dbReference>
<dbReference type="GO" id="GO:0030426">
    <property type="term" value="C:growth cone"/>
    <property type="evidence" value="ECO:0007669"/>
    <property type="project" value="UniProtKB-SubCell"/>
</dbReference>
<dbReference type="GO" id="GO:0005874">
    <property type="term" value="C:microtubule"/>
    <property type="evidence" value="ECO:0007669"/>
    <property type="project" value="UniProtKB-KW"/>
</dbReference>
<evidence type="ECO:0000256" key="11">
    <source>
        <dbReference type="ARBA" id="ARBA00022840"/>
    </source>
</evidence>
<dbReference type="InterPro" id="IPR019775">
    <property type="entry name" value="WD40_repeat_CS"/>
</dbReference>
<dbReference type="PROSITE" id="PS50082">
    <property type="entry name" value="WD_REPEATS_2"/>
    <property type="match status" value="5"/>
</dbReference>
<feature type="region of interest" description="Disordered" evidence="19">
    <location>
        <begin position="1172"/>
        <end position="1208"/>
    </location>
</feature>
<keyword evidence="10 17" id="KW-0547">Nucleotide-binding</keyword>
<evidence type="ECO:0000256" key="4">
    <source>
        <dbReference type="ARBA" id="ARBA00004624"/>
    </source>
</evidence>
<feature type="repeat" description="WD" evidence="16">
    <location>
        <begin position="1489"/>
        <end position="1521"/>
    </location>
</feature>
<dbReference type="GO" id="GO:0051231">
    <property type="term" value="P:spindle elongation"/>
    <property type="evidence" value="ECO:0007669"/>
    <property type="project" value="TreeGrafter"/>
</dbReference>
<feature type="coiled-coil region" evidence="18">
    <location>
        <begin position="954"/>
        <end position="981"/>
    </location>
</feature>
<dbReference type="PRINTS" id="PR00380">
    <property type="entry name" value="KINESINHEAVY"/>
</dbReference>
<dbReference type="RefSeq" id="XP_034236760.1">
    <property type="nucleotide sequence ID" value="XM_034380869.1"/>
</dbReference>
<evidence type="ECO:0000256" key="13">
    <source>
        <dbReference type="ARBA" id="ARBA00023175"/>
    </source>
</evidence>
<dbReference type="InterPro" id="IPR001752">
    <property type="entry name" value="Kinesin_motor_dom"/>
</dbReference>
<feature type="repeat" description="WD" evidence="16">
    <location>
        <begin position="1252"/>
        <end position="1291"/>
    </location>
</feature>
<feature type="repeat" description="WD" evidence="16">
    <location>
        <begin position="1292"/>
        <end position="1332"/>
    </location>
</feature>
<gene>
    <name evidence="22 23 24 25" type="primary">LOC117642573</name>
</gene>
<evidence type="ECO:0000256" key="16">
    <source>
        <dbReference type="PROSITE-ProRule" id="PRU00221"/>
    </source>
</evidence>
<dbReference type="CDD" id="cd00200">
    <property type="entry name" value="WD40"/>
    <property type="match status" value="1"/>
</dbReference>
<evidence type="ECO:0000256" key="19">
    <source>
        <dbReference type="SAM" id="MobiDB-lite"/>
    </source>
</evidence>
<evidence type="ECO:0000256" key="2">
    <source>
        <dbReference type="ARBA" id="ARBA00004279"/>
    </source>
</evidence>
<dbReference type="GeneID" id="117642573"/>